<dbReference type="Pfam" id="PF23598">
    <property type="entry name" value="LRR_14"/>
    <property type="match status" value="1"/>
</dbReference>
<evidence type="ECO:0008006" key="18">
    <source>
        <dbReference type="Google" id="ProtNLM"/>
    </source>
</evidence>
<dbReference type="FunFam" id="3.80.10.10:FF:000649">
    <property type="entry name" value="Leucine Rich Repeat family protein"/>
    <property type="match status" value="1"/>
</dbReference>
<protein>
    <recommendedName>
        <fullName evidence="18">Leucine-rich repeat-containing N-terminal plant-type domain-containing protein</fullName>
    </recommendedName>
</protein>
<evidence type="ECO:0000256" key="5">
    <source>
        <dbReference type="ARBA" id="ARBA00022692"/>
    </source>
</evidence>
<dbReference type="Gene3D" id="3.80.10.10">
    <property type="entry name" value="Ribonuclease Inhibitor"/>
    <property type="match status" value="4"/>
</dbReference>
<evidence type="ECO:0000313" key="16">
    <source>
        <dbReference type="EMBL" id="KAJ0966683.1"/>
    </source>
</evidence>
<dbReference type="SUPFAM" id="SSF52047">
    <property type="entry name" value="RNI-like"/>
    <property type="match status" value="2"/>
</dbReference>
<comment type="caution">
    <text evidence="16">The sequence shown here is derived from an EMBL/GenBank/DDBJ whole genome shotgun (WGS) entry which is preliminary data.</text>
</comment>
<reference evidence="16" key="2">
    <citation type="journal article" date="2022" name="Hortic Res">
        <title>The genome of Dioscorea zingiberensis sheds light on the biosynthesis, origin and evolution of the medicinally important diosgenin saponins.</title>
        <authorList>
            <person name="Li Y."/>
            <person name="Tan C."/>
            <person name="Li Z."/>
            <person name="Guo J."/>
            <person name="Li S."/>
            <person name="Chen X."/>
            <person name="Wang C."/>
            <person name="Dai X."/>
            <person name="Yang H."/>
            <person name="Song W."/>
            <person name="Hou L."/>
            <person name="Xu J."/>
            <person name="Tong Z."/>
            <person name="Xu A."/>
            <person name="Yuan X."/>
            <person name="Wang W."/>
            <person name="Yang Q."/>
            <person name="Chen L."/>
            <person name="Sun Z."/>
            <person name="Wang K."/>
            <person name="Pan B."/>
            <person name="Chen J."/>
            <person name="Bao Y."/>
            <person name="Liu F."/>
            <person name="Qi X."/>
            <person name="Gang D.R."/>
            <person name="Wen J."/>
            <person name="Li J."/>
        </authorList>
    </citation>
    <scope>NUCLEOTIDE SEQUENCE</scope>
    <source>
        <strain evidence="16">Dzin_1.0</strain>
    </source>
</reference>
<feature type="chain" id="PRO_5039029842" description="Leucine-rich repeat-containing N-terminal plant-type domain-containing protein" evidence="13">
    <location>
        <begin position="24"/>
        <end position="997"/>
    </location>
</feature>
<evidence type="ECO:0000259" key="15">
    <source>
        <dbReference type="Pfam" id="PF23598"/>
    </source>
</evidence>
<evidence type="ECO:0000256" key="7">
    <source>
        <dbReference type="ARBA" id="ARBA00022737"/>
    </source>
</evidence>
<gene>
    <name evidence="16" type="ORF">J5N97_023600</name>
</gene>
<dbReference type="OrthoDB" id="1060944at2759"/>
<dbReference type="InterPro" id="IPR032675">
    <property type="entry name" value="LRR_dom_sf"/>
</dbReference>
<keyword evidence="17" id="KW-1185">Reference proteome</keyword>
<dbReference type="Pfam" id="PF00560">
    <property type="entry name" value="LRR_1"/>
    <property type="match status" value="9"/>
</dbReference>
<dbReference type="InterPro" id="IPR003591">
    <property type="entry name" value="Leu-rich_rpt_typical-subtyp"/>
</dbReference>
<evidence type="ECO:0000256" key="12">
    <source>
        <dbReference type="SAM" id="Phobius"/>
    </source>
</evidence>
<dbReference type="PROSITE" id="PS51257">
    <property type="entry name" value="PROKAR_LIPOPROTEIN"/>
    <property type="match status" value="1"/>
</dbReference>
<dbReference type="PANTHER" id="PTHR48063">
    <property type="entry name" value="LRR RECEPTOR-LIKE KINASE"/>
    <property type="match status" value="1"/>
</dbReference>
<dbReference type="SMART" id="SM00369">
    <property type="entry name" value="LRR_TYP"/>
    <property type="match status" value="13"/>
</dbReference>
<feature type="domain" description="Leucine-rich repeat-containing N-terminal plant-type" evidence="14">
    <location>
        <begin position="27"/>
        <end position="63"/>
    </location>
</feature>
<keyword evidence="8 12" id="KW-1133">Transmembrane helix</keyword>
<dbReference type="Pfam" id="PF08263">
    <property type="entry name" value="LRRNT_2"/>
    <property type="match status" value="1"/>
</dbReference>
<evidence type="ECO:0000256" key="4">
    <source>
        <dbReference type="ARBA" id="ARBA00022614"/>
    </source>
</evidence>
<dbReference type="FunFam" id="3.80.10.10:FF:000095">
    <property type="entry name" value="LRR receptor-like serine/threonine-protein kinase GSO1"/>
    <property type="match status" value="1"/>
</dbReference>
<organism evidence="16 17">
    <name type="scientific">Dioscorea zingiberensis</name>
    <dbReference type="NCBI Taxonomy" id="325984"/>
    <lineage>
        <taxon>Eukaryota</taxon>
        <taxon>Viridiplantae</taxon>
        <taxon>Streptophyta</taxon>
        <taxon>Embryophyta</taxon>
        <taxon>Tracheophyta</taxon>
        <taxon>Spermatophyta</taxon>
        <taxon>Magnoliopsida</taxon>
        <taxon>Liliopsida</taxon>
        <taxon>Dioscoreales</taxon>
        <taxon>Dioscoreaceae</taxon>
        <taxon>Dioscorea</taxon>
    </lineage>
</organism>
<comment type="subcellular location">
    <subcellularLocation>
        <location evidence="1">Cell membrane</location>
        <topology evidence="1">Single-pass type I membrane protein</topology>
    </subcellularLocation>
</comment>
<feature type="transmembrane region" description="Helical" evidence="12">
    <location>
        <begin position="935"/>
        <end position="958"/>
    </location>
</feature>
<dbReference type="Pfam" id="PF13855">
    <property type="entry name" value="LRR_8"/>
    <property type="match status" value="1"/>
</dbReference>
<evidence type="ECO:0000256" key="10">
    <source>
        <dbReference type="ARBA" id="ARBA00023170"/>
    </source>
</evidence>
<dbReference type="InterPro" id="IPR046956">
    <property type="entry name" value="RLP23-like"/>
</dbReference>
<keyword evidence="11" id="KW-0325">Glycoprotein</keyword>
<dbReference type="EMBL" id="JAGGNH010000007">
    <property type="protein sequence ID" value="KAJ0966683.1"/>
    <property type="molecule type" value="Genomic_DNA"/>
</dbReference>
<keyword evidence="6 13" id="KW-0732">Signal</keyword>
<evidence type="ECO:0000256" key="1">
    <source>
        <dbReference type="ARBA" id="ARBA00004251"/>
    </source>
</evidence>
<dbReference type="FunFam" id="3.80.10.10:FF:000111">
    <property type="entry name" value="LRR receptor-like serine/threonine-protein kinase ERECTA"/>
    <property type="match status" value="1"/>
</dbReference>
<keyword evidence="5 12" id="KW-0812">Transmembrane</keyword>
<dbReference type="InterPro" id="IPR001611">
    <property type="entry name" value="Leu-rich_rpt"/>
</dbReference>
<dbReference type="SUPFAM" id="SSF52058">
    <property type="entry name" value="L domain-like"/>
    <property type="match status" value="1"/>
</dbReference>
<evidence type="ECO:0000256" key="2">
    <source>
        <dbReference type="ARBA" id="ARBA00009592"/>
    </source>
</evidence>
<keyword evidence="10" id="KW-0675">Receptor</keyword>
<name>A0A9D5C5D5_9LILI</name>
<dbReference type="PANTHER" id="PTHR48063:SF112">
    <property type="entry name" value="RECEPTOR LIKE PROTEIN 30-LIKE"/>
    <property type="match status" value="1"/>
</dbReference>
<evidence type="ECO:0000259" key="14">
    <source>
        <dbReference type="Pfam" id="PF08263"/>
    </source>
</evidence>
<feature type="signal peptide" evidence="13">
    <location>
        <begin position="1"/>
        <end position="23"/>
    </location>
</feature>
<dbReference type="GO" id="GO:0005886">
    <property type="term" value="C:plasma membrane"/>
    <property type="evidence" value="ECO:0007669"/>
    <property type="project" value="UniProtKB-SubCell"/>
</dbReference>
<evidence type="ECO:0000256" key="8">
    <source>
        <dbReference type="ARBA" id="ARBA00022989"/>
    </source>
</evidence>
<dbReference type="InterPro" id="IPR013210">
    <property type="entry name" value="LRR_N_plant-typ"/>
</dbReference>
<dbReference type="FunFam" id="3.80.10.10:FF:001347">
    <property type="entry name" value="LRR receptor-like serine/threonine-protein kinase GSO2"/>
    <property type="match status" value="1"/>
</dbReference>
<evidence type="ECO:0000256" key="3">
    <source>
        <dbReference type="ARBA" id="ARBA00022475"/>
    </source>
</evidence>
<dbReference type="InterPro" id="IPR055414">
    <property type="entry name" value="LRR_R13L4/SHOC2-like"/>
</dbReference>
<dbReference type="FunFam" id="3.80.10.10:FF:000041">
    <property type="entry name" value="LRR receptor-like serine/threonine-protein kinase ERECTA"/>
    <property type="match status" value="1"/>
</dbReference>
<sequence length="997" mass="109714">MSKLKPLHLVSLLLYLWLQLACSCMERERQALLKLRNGLTDPGKLLSSWTGDDCCSWKGLACNNQTDNVISLDLRYDHLHAGPSNEWRLGGVIDPSLLELKHLSYLDFSSNDFGGSQIPEFIGSITSLTYLNLSNAGFHGGIPSHLGNLTSLRYLDLNSFYSLHELHAHSVQWLSSLSGLQYLDMSRVNLANAEEVFDVLTMLPSLSVLVLPHCQLQRIPASLPAVSNFTSLDTIVLDDNQFNSTFPSWFFNISSLKHVQLRFNSFHGVIPDSFEKLTSLEVLELGLNAFSGVIPGSLRNLCSLHTLGLSTNKIEGETSLLAEILSGCVSESLQVLSLRGNSFRGNLSDWIGILRRLTQLDLSKNLLNGPVPAALGKLSTLTNLYLSHNEFNGSLPESIGELSQLEVFDMSFNQIEGVVSEAHFANLTSMKDLSMASNSLSLNVSSEWIPPFQLEAFSLRSCILGPKFPAWLSTQRGYIVMDLSNTGITDTMPDWFWTLTGSIVILDLSQNSISGKIPSSFKFVTISVINLSSNRFYGALPQFPSNIEYVDFSNNSFSGTLLPITDEYLPFLGDLHLSNNLINGTIPASICKFEMLEVVDLSSNRLFGQVPACSSTLTSLMVINLANNNLSGEIPDQLDSFSLLQALQLGNNHLSGRIPPSLRACKVLLMIDLGGNRLSGNIPSWIGEALPLLRILRLRSNMFQGDIPKELSYLTALQILDLGDNNLSGTIPETFSNFSAMVATHKKGENILDSIQGSVLDSIDNYGPLGYLESLQVVTKGREMEYTKNLQFVTSMDLSDNQLSGHIPAEFTKLYGLQNLNLSGNHLSGKIPNNIGDLKLLESLDLSRNELSGVIPASMSAITTLSHLNLSYNHLSGRIPSGYQLQTINELSMYIGNENLCGPPLLVPCHSNETIEEGSTSSCGDAEDDCESEMLWFYIGGVLGYVLGFWAICGTLICSEFWRDSFFHLVDKLGVAVRMKCRSETNDNDSDGEYDHR</sequence>
<proteinExistence type="inferred from homology"/>
<keyword evidence="7" id="KW-0677">Repeat</keyword>
<evidence type="ECO:0000256" key="6">
    <source>
        <dbReference type="ARBA" id="ARBA00022729"/>
    </source>
</evidence>
<evidence type="ECO:0000256" key="13">
    <source>
        <dbReference type="SAM" id="SignalP"/>
    </source>
</evidence>
<evidence type="ECO:0000256" key="11">
    <source>
        <dbReference type="ARBA" id="ARBA00023180"/>
    </source>
</evidence>
<evidence type="ECO:0000313" key="17">
    <source>
        <dbReference type="Proteomes" id="UP001085076"/>
    </source>
</evidence>
<feature type="domain" description="Disease resistance R13L4/SHOC-2-like LRR" evidence="15">
    <location>
        <begin position="298"/>
        <end position="474"/>
    </location>
</feature>
<evidence type="ECO:0000256" key="9">
    <source>
        <dbReference type="ARBA" id="ARBA00023136"/>
    </source>
</evidence>
<keyword evidence="4" id="KW-0433">Leucine-rich repeat</keyword>
<reference evidence="16" key="1">
    <citation type="submission" date="2021-03" db="EMBL/GenBank/DDBJ databases">
        <authorList>
            <person name="Li Z."/>
            <person name="Yang C."/>
        </authorList>
    </citation>
    <scope>NUCLEOTIDE SEQUENCE</scope>
    <source>
        <strain evidence="16">Dzin_1.0</strain>
        <tissue evidence="16">Leaf</tissue>
    </source>
</reference>
<dbReference type="PRINTS" id="PR00019">
    <property type="entry name" value="LEURICHRPT"/>
</dbReference>
<keyword evidence="9 12" id="KW-0472">Membrane</keyword>
<accession>A0A9D5C5D5</accession>
<dbReference type="AlphaFoldDB" id="A0A9D5C5D5"/>
<comment type="similarity">
    <text evidence="2">Belongs to the RLP family.</text>
</comment>
<dbReference type="Proteomes" id="UP001085076">
    <property type="component" value="Miscellaneous, Linkage group lg07"/>
</dbReference>
<keyword evidence="3" id="KW-1003">Cell membrane</keyword>